<dbReference type="Gene3D" id="3.40.50.720">
    <property type="entry name" value="NAD(P)-binding Rossmann-like Domain"/>
    <property type="match status" value="1"/>
</dbReference>
<evidence type="ECO:0000313" key="5">
    <source>
        <dbReference type="Proteomes" id="UP001152885"/>
    </source>
</evidence>
<dbReference type="Proteomes" id="UP001152885">
    <property type="component" value="Unassembled WGS sequence"/>
</dbReference>
<comment type="similarity">
    <text evidence="1">Belongs to the short-chain dehydrogenases/reductases (SDR) family.</text>
</comment>
<keyword evidence="5" id="KW-1185">Reference proteome</keyword>
<evidence type="ECO:0000256" key="1">
    <source>
        <dbReference type="ARBA" id="ARBA00006484"/>
    </source>
</evidence>
<dbReference type="InterPro" id="IPR020904">
    <property type="entry name" value="Sc_DH/Rdtase_CS"/>
</dbReference>
<dbReference type="PANTHER" id="PTHR42760:SF5">
    <property type="entry name" value="2-DEHYDRO-3-DEOXY-D-GLUCONATE 5-DEHYDROGENASE"/>
    <property type="match status" value="1"/>
</dbReference>
<organism evidence="4 5">
    <name type="scientific">Candida verbasci</name>
    <dbReference type="NCBI Taxonomy" id="1227364"/>
    <lineage>
        <taxon>Eukaryota</taxon>
        <taxon>Fungi</taxon>
        <taxon>Dikarya</taxon>
        <taxon>Ascomycota</taxon>
        <taxon>Saccharomycotina</taxon>
        <taxon>Pichiomycetes</taxon>
        <taxon>Debaryomycetaceae</taxon>
        <taxon>Candida/Lodderomyces clade</taxon>
        <taxon>Candida</taxon>
    </lineage>
</organism>
<dbReference type="PRINTS" id="PR00080">
    <property type="entry name" value="SDRFAMILY"/>
</dbReference>
<proteinExistence type="inferred from homology"/>
<dbReference type="AlphaFoldDB" id="A0A9W4U0Y7"/>
<protein>
    <recommendedName>
        <fullName evidence="6">2-deoxy-D-gluconate 3-dehydrogenase</fullName>
    </recommendedName>
</protein>
<evidence type="ECO:0008006" key="6">
    <source>
        <dbReference type="Google" id="ProtNLM"/>
    </source>
</evidence>
<dbReference type="Pfam" id="PF13561">
    <property type="entry name" value="adh_short_C2"/>
    <property type="match status" value="1"/>
</dbReference>
<accession>A0A9W4U0Y7</accession>
<dbReference type="InterPro" id="IPR002347">
    <property type="entry name" value="SDR_fam"/>
</dbReference>
<dbReference type="InterPro" id="IPR036291">
    <property type="entry name" value="NAD(P)-bd_dom_sf"/>
</dbReference>
<sequence length="260" mass="28770">MCSLFSLSGKVALLTGGTNGIGLGYAKGLASANLKQLILTYRSNENLQFAIEEIKKVNDSIIIDSIYVDFVKEDEDEIVERITSEAYKLSQTGKIDILINNAGITNRSAFESFEQEKFDQVIKVDLNIPVKLTKSIGSKMLENNTQGKIIFTASLLSFQGGMNSTPYAIAKGGLKQFTQALSNEWSSRGIRINCIAPGYIETKLTSNMDEEHRNLVNQRIPMNRWGNLEDFMGPIVFLCSDASKYITGETILVDGGWMGR</sequence>
<dbReference type="PANTHER" id="PTHR42760">
    <property type="entry name" value="SHORT-CHAIN DEHYDROGENASES/REDUCTASES FAMILY MEMBER"/>
    <property type="match status" value="1"/>
</dbReference>
<dbReference type="FunFam" id="3.40.50.720:FF:000084">
    <property type="entry name" value="Short-chain dehydrogenase reductase"/>
    <property type="match status" value="1"/>
</dbReference>
<evidence type="ECO:0000256" key="3">
    <source>
        <dbReference type="ARBA" id="ARBA00023002"/>
    </source>
</evidence>
<dbReference type="SUPFAM" id="SSF51735">
    <property type="entry name" value="NAD(P)-binding Rossmann-fold domains"/>
    <property type="match status" value="1"/>
</dbReference>
<reference evidence="4" key="1">
    <citation type="submission" date="2022-12" db="EMBL/GenBank/DDBJ databases">
        <authorList>
            <person name="Brejova B."/>
        </authorList>
    </citation>
    <scope>NUCLEOTIDE SEQUENCE</scope>
</reference>
<dbReference type="EMBL" id="CANTUO010000007">
    <property type="protein sequence ID" value="CAI5760743.1"/>
    <property type="molecule type" value="Genomic_DNA"/>
</dbReference>
<evidence type="ECO:0000256" key="2">
    <source>
        <dbReference type="ARBA" id="ARBA00022857"/>
    </source>
</evidence>
<keyword evidence="3" id="KW-0560">Oxidoreductase</keyword>
<evidence type="ECO:0000313" key="4">
    <source>
        <dbReference type="EMBL" id="CAI5760743.1"/>
    </source>
</evidence>
<gene>
    <name evidence="4" type="ORF">CANVERA_P5251</name>
</gene>
<comment type="caution">
    <text evidence="4">The sequence shown here is derived from an EMBL/GenBank/DDBJ whole genome shotgun (WGS) entry which is preliminary data.</text>
</comment>
<dbReference type="GO" id="GO:0016616">
    <property type="term" value="F:oxidoreductase activity, acting on the CH-OH group of donors, NAD or NADP as acceptor"/>
    <property type="evidence" value="ECO:0007669"/>
    <property type="project" value="TreeGrafter"/>
</dbReference>
<keyword evidence="2" id="KW-0521">NADP</keyword>
<name>A0A9W4U0Y7_9ASCO</name>
<dbReference type="PRINTS" id="PR00081">
    <property type="entry name" value="GDHRDH"/>
</dbReference>
<dbReference type="PROSITE" id="PS00061">
    <property type="entry name" value="ADH_SHORT"/>
    <property type="match status" value="1"/>
</dbReference>
<dbReference type="OrthoDB" id="294295at2759"/>